<evidence type="ECO:0000256" key="3">
    <source>
        <dbReference type="ARBA" id="ARBA00022670"/>
    </source>
</evidence>
<protein>
    <submittedName>
        <fullName evidence="14">Zn-dependent protease with chaperone function</fullName>
    </submittedName>
</protein>
<feature type="domain" description="Peptidase M48" evidence="13">
    <location>
        <begin position="210"/>
        <end position="426"/>
    </location>
</feature>
<feature type="transmembrane region" description="Helical" evidence="12">
    <location>
        <begin position="163"/>
        <end position="180"/>
    </location>
</feature>
<keyword evidence="5" id="KW-0479">Metal-binding</keyword>
<evidence type="ECO:0000256" key="4">
    <source>
        <dbReference type="ARBA" id="ARBA00022692"/>
    </source>
</evidence>
<keyword evidence="15" id="KW-1185">Reference proteome</keyword>
<reference evidence="14 15" key="1">
    <citation type="submission" date="2020-08" db="EMBL/GenBank/DDBJ databases">
        <title>Sequencing the genomes of 1000 actinobacteria strains.</title>
        <authorList>
            <person name="Klenk H.-P."/>
        </authorList>
    </citation>
    <scope>NUCLEOTIDE SEQUENCE [LARGE SCALE GENOMIC DNA]</scope>
    <source>
        <strain evidence="14 15">DSM 43768</strain>
    </source>
</reference>
<dbReference type="InterPro" id="IPR050083">
    <property type="entry name" value="HtpX_protease"/>
</dbReference>
<keyword evidence="4 12" id="KW-0812">Transmembrane</keyword>
<dbReference type="InterPro" id="IPR001915">
    <property type="entry name" value="Peptidase_M48"/>
</dbReference>
<evidence type="ECO:0000256" key="7">
    <source>
        <dbReference type="ARBA" id="ARBA00022833"/>
    </source>
</evidence>
<sequence>MPACPECHHPLTSEPPYPEWCPSCDWNVARRPFIPRKTRFARLQARLVRGLHEDVLRSHHTTPTPETGPFPRTAPPTEPGQAVGSGPSLRTAPLPETGQALDIGHLPEAERALNPGHVTQTDHKRPAAPAGIARAIVFTLAVLTHLLTPAFLLLGIYLLTRGTLFAILPALVALDLAWLLRPRAAPFPPDTRPLTRETAPHLFALLDRIGAEVDAPRTDIVAISGEVNASSRTYGLRRRPVIEIGYPLWLILTPQERIGLLAHELAHSSNGDSRHGFVVGSALHSLAVLHDVTRFDWREGDGVARFIAESLLAILGLPVRGLVAAMELLLYRSSQRAEYRADELGARVAGAPAMTSLLDALNTRATSAVGFLRTSAHTTKPENLWTALRTAVDALPASELERRRRAARLEELRVDSTHPPTYLRMEWVAALPYEQGRVPATDGPAIDKELESVALQVAQTLRENAQSALWSLTSAQ</sequence>
<feature type="region of interest" description="Disordered" evidence="11">
    <location>
        <begin position="56"/>
        <end position="87"/>
    </location>
</feature>
<feature type="transmembrane region" description="Helical" evidence="12">
    <location>
        <begin position="135"/>
        <end position="157"/>
    </location>
</feature>
<gene>
    <name evidence="14" type="ORF">HD593_011132</name>
</gene>
<evidence type="ECO:0000256" key="11">
    <source>
        <dbReference type="SAM" id="MobiDB-lite"/>
    </source>
</evidence>
<name>A0A7X0U5S8_9ACTN</name>
<dbReference type="GO" id="GO:0006508">
    <property type="term" value="P:proteolysis"/>
    <property type="evidence" value="ECO:0007669"/>
    <property type="project" value="UniProtKB-KW"/>
</dbReference>
<evidence type="ECO:0000313" key="14">
    <source>
        <dbReference type="EMBL" id="MBB6556337.1"/>
    </source>
</evidence>
<dbReference type="AlphaFoldDB" id="A0A7X0U5S8"/>
<evidence type="ECO:0000259" key="13">
    <source>
        <dbReference type="Pfam" id="PF01435"/>
    </source>
</evidence>
<dbReference type="GO" id="GO:0004222">
    <property type="term" value="F:metalloendopeptidase activity"/>
    <property type="evidence" value="ECO:0007669"/>
    <property type="project" value="InterPro"/>
</dbReference>
<evidence type="ECO:0000256" key="8">
    <source>
        <dbReference type="ARBA" id="ARBA00022989"/>
    </source>
</evidence>
<comment type="cofactor">
    <cofactor evidence="1">
        <name>Zn(2+)</name>
        <dbReference type="ChEBI" id="CHEBI:29105"/>
    </cofactor>
</comment>
<evidence type="ECO:0000256" key="9">
    <source>
        <dbReference type="ARBA" id="ARBA00023049"/>
    </source>
</evidence>
<feature type="compositionally biased region" description="Pro residues" evidence="11">
    <location>
        <begin position="66"/>
        <end position="78"/>
    </location>
</feature>
<keyword evidence="7" id="KW-0862">Zinc</keyword>
<dbReference type="GO" id="GO:0046872">
    <property type="term" value="F:metal ion binding"/>
    <property type="evidence" value="ECO:0007669"/>
    <property type="project" value="UniProtKB-KW"/>
</dbReference>
<keyword evidence="10 12" id="KW-0472">Membrane</keyword>
<dbReference type="Proteomes" id="UP000565579">
    <property type="component" value="Unassembled WGS sequence"/>
</dbReference>
<dbReference type="CDD" id="cd07328">
    <property type="entry name" value="M48_Ste24p_like"/>
    <property type="match status" value="1"/>
</dbReference>
<proteinExistence type="predicted"/>
<keyword evidence="2" id="KW-1003">Cell membrane</keyword>
<evidence type="ECO:0000256" key="5">
    <source>
        <dbReference type="ARBA" id="ARBA00022723"/>
    </source>
</evidence>
<evidence type="ECO:0000313" key="15">
    <source>
        <dbReference type="Proteomes" id="UP000565579"/>
    </source>
</evidence>
<evidence type="ECO:0000256" key="2">
    <source>
        <dbReference type="ARBA" id="ARBA00022475"/>
    </source>
</evidence>
<dbReference type="Pfam" id="PF01435">
    <property type="entry name" value="Peptidase_M48"/>
    <property type="match status" value="1"/>
</dbReference>
<organism evidence="14 15">
    <name type="scientific">Nonomuraea rubra</name>
    <dbReference type="NCBI Taxonomy" id="46180"/>
    <lineage>
        <taxon>Bacteria</taxon>
        <taxon>Bacillati</taxon>
        <taxon>Actinomycetota</taxon>
        <taxon>Actinomycetes</taxon>
        <taxon>Streptosporangiales</taxon>
        <taxon>Streptosporangiaceae</taxon>
        <taxon>Nonomuraea</taxon>
    </lineage>
</organism>
<dbReference type="PANTHER" id="PTHR43221:SF2">
    <property type="entry name" value="PROTEASE HTPX HOMOLOG"/>
    <property type="match status" value="1"/>
</dbReference>
<dbReference type="RefSeq" id="WP_185110791.1">
    <property type="nucleotide sequence ID" value="NZ_BAAAXY010000212.1"/>
</dbReference>
<evidence type="ECO:0000256" key="1">
    <source>
        <dbReference type="ARBA" id="ARBA00001947"/>
    </source>
</evidence>
<comment type="caution">
    <text evidence="14">The sequence shown here is derived from an EMBL/GenBank/DDBJ whole genome shotgun (WGS) entry which is preliminary data.</text>
</comment>
<keyword evidence="3 14" id="KW-0645">Protease</keyword>
<evidence type="ECO:0000256" key="12">
    <source>
        <dbReference type="SAM" id="Phobius"/>
    </source>
</evidence>
<keyword evidence="6" id="KW-0378">Hydrolase</keyword>
<dbReference type="PANTHER" id="PTHR43221">
    <property type="entry name" value="PROTEASE HTPX"/>
    <property type="match status" value="1"/>
</dbReference>
<accession>A0A7X0U5S8</accession>
<keyword evidence="9" id="KW-0482">Metalloprotease</keyword>
<evidence type="ECO:0000256" key="10">
    <source>
        <dbReference type="ARBA" id="ARBA00023136"/>
    </source>
</evidence>
<keyword evidence="8 12" id="KW-1133">Transmembrane helix</keyword>
<dbReference type="Gene3D" id="3.30.2010.10">
    <property type="entry name" value="Metalloproteases ('zincins'), catalytic domain"/>
    <property type="match status" value="1"/>
</dbReference>
<dbReference type="EMBL" id="JACHMI010000001">
    <property type="protein sequence ID" value="MBB6556337.1"/>
    <property type="molecule type" value="Genomic_DNA"/>
</dbReference>
<evidence type="ECO:0000256" key="6">
    <source>
        <dbReference type="ARBA" id="ARBA00022801"/>
    </source>
</evidence>